<gene>
    <name evidence="6" type="ORF">AVDCRST_MAG85-2531</name>
</gene>
<evidence type="ECO:0000256" key="1">
    <source>
        <dbReference type="ARBA" id="ARBA00022729"/>
    </source>
</evidence>
<dbReference type="InterPro" id="IPR057309">
    <property type="entry name" value="PcsB_CC"/>
</dbReference>
<dbReference type="SUPFAM" id="SSF51261">
    <property type="entry name" value="Duplicated hybrid motif"/>
    <property type="match status" value="1"/>
</dbReference>
<keyword evidence="2" id="KW-0175">Coiled coil</keyword>
<evidence type="ECO:0000256" key="3">
    <source>
        <dbReference type="SAM" id="SignalP"/>
    </source>
</evidence>
<feature type="signal peptide" evidence="3">
    <location>
        <begin position="1"/>
        <end position="26"/>
    </location>
</feature>
<protein>
    <submittedName>
        <fullName evidence="6">Phage minor structural protein</fullName>
    </submittedName>
</protein>
<sequence length="396" mass="43669">MRLRVLLACAVLPLLLWLALPLPSSGQGPARLQEKIEKTQEKINRKKGTERVLTSDITAYTRRINRLQNRIGSLQQRQARLQADVDRKRAQLVQIQMKLRDERARLARLRARLIVTRRALSERLVEMYKAEKPDVLTVVLNSDGFADMLSRGEFIRRIADQDRRIVKIVRDARIDAKRTADRLDKLERRQQEITAEVLLRRNEVAKIKSELIDTRVGYDKTRSGKKAALSKVRVDRHELEGHLVALEKEEAKITARLASNSGGGGGGNAGPIRKGSGSLIWPANGPISSGFGARWGRLHAGVDIPLPNGTPLRAADSGRVAIAGWTGGYGNYTCIQHSGPMSTCYAHQTSIGVSVGQNVSQGQVIGQSGNTGNSTGPHLHFEVRINGSPVDPMGYL</sequence>
<feature type="domain" description="M23ase beta-sheet core" evidence="4">
    <location>
        <begin position="298"/>
        <end position="392"/>
    </location>
</feature>
<name>A0A6J4T5L6_9ACTN</name>
<dbReference type="PANTHER" id="PTHR21666">
    <property type="entry name" value="PEPTIDASE-RELATED"/>
    <property type="match status" value="1"/>
</dbReference>
<dbReference type="Pfam" id="PF01551">
    <property type="entry name" value="Peptidase_M23"/>
    <property type="match status" value="1"/>
</dbReference>
<feature type="chain" id="PRO_5026784127" evidence="3">
    <location>
        <begin position="27"/>
        <end position="396"/>
    </location>
</feature>
<evidence type="ECO:0000259" key="5">
    <source>
        <dbReference type="Pfam" id="PF24568"/>
    </source>
</evidence>
<organism evidence="6">
    <name type="scientific">uncultured Solirubrobacteraceae bacterium</name>
    <dbReference type="NCBI Taxonomy" id="1162706"/>
    <lineage>
        <taxon>Bacteria</taxon>
        <taxon>Bacillati</taxon>
        <taxon>Actinomycetota</taxon>
        <taxon>Thermoleophilia</taxon>
        <taxon>Solirubrobacterales</taxon>
        <taxon>Solirubrobacteraceae</taxon>
        <taxon>environmental samples</taxon>
    </lineage>
</organism>
<dbReference type="Pfam" id="PF24568">
    <property type="entry name" value="CC_PcsB"/>
    <property type="match status" value="1"/>
</dbReference>
<feature type="domain" description="Peptidoglycan hydrolase PcsB coiled-coil" evidence="5">
    <location>
        <begin position="118"/>
        <end position="167"/>
    </location>
</feature>
<keyword evidence="1 3" id="KW-0732">Signal</keyword>
<dbReference type="PANTHER" id="PTHR21666:SF289">
    <property type="entry name" value="L-ALA--D-GLU ENDOPEPTIDASE"/>
    <property type="match status" value="1"/>
</dbReference>
<evidence type="ECO:0000256" key="2">
    <source>
        <dbReference type="SAM" id="Coils"/>
    </source>
</evidence>
<dbReference type="AlphaFoldDB" id="A0A6J4T5L6"/>
<evidence type="ECO:0000259" key="4">
    <source>
        <dbReference type="Pfam" id="PF01551"/>
    </source>
</evidence>
<reference evidence="6" key="1">
    <citation type="submission" date="2020-02" db="EMBL/GenBank/DDBJ databases">
        <authorList>
            <person name="Meier V. D."/>
        </authorList>
    </citation>
    <scope>NUCLEOTIDE SEQUENCE</scope>
    <source>
        <strain evidence="6">AVDCRST_MAG85</strain>
    </source>
</reference>
<dbReference type="CDD" id="cd12797">
    <property type="entry name" value="M23_peptidase"/>
    <property type="match status" value="1"/>
</dbReference>
<proteinExistence type="predicted"/>
<accession>A0A6J4T5L6</accession>
<dbReference type="InterPro" id="IPR050570">
    <property type="entry name" value="Cell_wall_metabolism_enzyme"/>
</dbReference>
<dbReference type="EMBL" id="CADCVT010000275">
    <property type="protein sequence ID" value="CAA9514572.1"/>
    <property type="molecule type" value="Genomic_DNA"/>
</dbReference>
<dbReference type="InterPro" id="IPR016047">
    <property type="entry name" value="M23ase_b-sheet_dom"/>
</dbReference>
<evidence type="ECO:0000313" key="6">
    <source>
        <dbReference type="EMBL" id="CAA9514572.1"/>
    </source>
</evidence>
<dbReference type="Gene3D" id="6.10.250.3150">
    <property type="match status" value="1"/>
</dbReference>
<dbReference type="InterPro" id="IPR011055">
    <property type="entry name" value="Dup_hybrid_motif"/>
</dbReference>
<feature type="coiled-coil region" evidence="2">
    <location>
        <begin position="57"/>
        <end position="112"/>
    </location>
</feature>
<dbReference type="GO" id="GO:0004222">
    <property type="term" value="F:metalloendopeptidase activity"/>
    <property type="evidence" value="ECO:0007669"/>
    <property type="project" value="TreeGrafter"/>
</dbReference>
<dbReference type="Gene3D" id="2.70.70.10">
    <property type="entry name" value="Glucose Permease (Domain IIA)"/>
    <property type="match status" value="1"/>
</dbReference>
<feature type="coiled-coil region" evidence="2">
    <location>
        <begin position="169"/>
        <end position="196"/>
    </location>
</feature>